<gene>
    <name evidence="1" type="ordered locus">Cag_1573</name>
</gene>
<dbReference type="EMBL" id="CP000108">
    <property type="protein sequence ID" value="ABB28828.1"/>
    <property type="molecule type" value="Genomic_DNA"/>
</dbReference>
<dbReference type="HOGENOM" id="CLU_188951_0_0_10"/>
<dbReference type="STRING" id="340177.Cag_1573"/>
<sequence length="74" mass="8217">MNRMTSSQQNPEPNATCPICKASYHCARSSSCWCSTRKVPQQLSDYLADKYKSCICPDCLDSMIAEANAGKQFC</sequence>
<dbReference type="AlphaFoldDB" id="Q3AQ97"/>
<dbReference type="InterPro" id="IPR032720">
    <property type="entry name" value="Cys_rich_CWC"/>
</dbReference>
<dbReference type="KEGG" id="cch:Cag_1573"/>
<accession>Q3AQ97</accession>
<proteinExistence type="predicted"/>
<evidence type="ECO:0000313" key="1">
    <source>
        <dbReference type="EMBL" id="ABB28828.1"/>
    </source>
</evidence>
<reference evidence="1" key="1">
    <citation type="submission" date="2005-08" db="EMBL/GenBank/DDBJ databases">
        <title>Complete sequence of Chlorobium chlorochromatii CaD3.</title>
        <authorList>
            <person name="Copeland A."/>
            <person name="Lucas S."/>
            <person name="Lapidus A."/>
            <person name="Barry K."/>
            <person name="Detter J.C."/>
            <person name="Glavina T."/>
            <person name="Hammon N."/>
            <person name="Israni S."/>
            <person name="Pitluck S."/>
            <person name="Bryant D."/>
            <person name="Schmutz J."/>
            <person name="Larimer F."/>
            <person name="Land M."/>
            <person name="Kyrpides N."/>
            <person name="Ivanova N."/>
            <person name="Richardson P."/>
        </authorList>
    </citation>
    <scope>NUCLEOTIDE SEQUENCE [LARGE SCALE GENOMIC DNA]</scope>
    <source>
        <strain evidence="1">CaD3</strain>
    </source>
</reference>
<protein>
    <recommendedName>
        <fullName evidence="2">Cysteine-rich CWC</fullName>
    </recommendedName>
</protein>
<dbReference type="Pfam" id="PF14375">
    <property type="entry name" value="Cys_rich_CWC"/>
    <property type="match status" value="1"/>
</dbReference>
<name>Q3AQ97_CHLCH</name>
<organism evidence="1">
    <name type="scientific">Chlorobium chlorochromatii (strain CaD3)</name>
    <dbReference type="NCBI Taxonomy" id="340177"/>
    <lineage>
        <taxon>Bacteria</taxon>
        <taxon>Pseudomonadati</taxon>
        <taxon>Chlorobiota</taxon>
        <taxon>Chlorobiia</taxon>
        <taxon>Chlorobiales</taxon>
        <taxon>Chlorobiaceae</taxon>
        <taxon>Chlorobium/Pelodictyon group</taxon>
        <taxon>Chlorobium</taxon>
    </lineage>
</organism>
<evidence type="ECO:0008006" key="2">
    <source>
        <dbReference type="Google" id="ProtNLM"/>
    </source>
</evidence>